<dbReference type="SMR" id="A0A1J6ISH2"/>
<dbReference type="CDD" id="cd00831">
    <property type="entry name" value="CHS_like"/>
    <property type="match status" value="1"/>
</dbReference>
<reference evidence="10" key="1">
    <citation type="submission" date="2016-11" db="EMBL/GenBank/DDBJ databases">
        <title>The genome of Nicotiana attenuata.</title>
        <authorList>
            <person name="Xu S."/>
            <person name="Brockmoeller T."/>
            <person name="Gaquerel E."/>
            <person name="Navarro A."/>
            <person name="Kuhl H."/>
            <person name="Gase K."/>
            <person name="Ling Z."/>
            <person name="Zhou W."/>
            <person name="Kreitzer C."/>
            <person name="Stanke M."/>
            <person name="Tang H."/>
            <person name="Lyons E."/>
            <person name="Pandey P."/>
            <person name="Pandey S.P."/>
            <person name="Timmermann B."/>
            <person name="Baldwin I.T."/>
        </authorList>
    </citation>
    <scope>NUCLEOTIDE SEQUENCE [LARGE SCALE GENOMIC DNA]</scope>
    <source>
        <strain evidence="10">UT</strain>
    </source>
</reference>
<dbReference type="Pfam" id="PF08392">
    <property type="entry name" value="FAE1_CUT1_RppA"/>
    <property type="match status" value="1"/>
</dbReference>
<evidence type="ECO:0000256" key="4">
    <source>
        <dbReference type="ARBA" id="ARBA00023315"/>
    </source>
</evidence>
<evidence type="ECO:0000256" key="5">
    <source>
        <dbReference type="ARBA" id="ARBA00047375"/>
    </source>
</evidence>
<dbReference type="EMBL" id="MJEQ01037183">
    <property type="protein sequence ID" value="OIT08157.1"/>
    <property type="molecule type" value="Genomic_DNA"/>
</dbReference>
<dbReference type="GO" id="GO:0016020">
    <property type="term" value="C:membrane"/>
    <property type="evidence" value="ECO:0007669"/>
    <property type="project" value="InterPro"/>
</dbReference>
<accession>A0A1J6ISH2</accession>
<dbReference type="InterPro" id="IPR012392">
    <property type="entry name" value="3-ktacl-CoA_syn"/>
</dbReference>
<feature type="transmembrane region" description="Helical" evidence="7">
    <location>
        <begin position="6"/>
        <end position="25"/>
    </location>
</feature>
<keyword evidence="3 6" id="KW-0808">Transferase</keyword>
<evidence type="ECO:0000313" key="11">
    <source>
        <dbReference type="Proteomes" id="UP000187609"/>
    </source>
</evidence>
<keyword evidence="4 6" id="KW-0012">Acyltransferase</keyword>
<sequence>MFVVNSIFFWALLIFIWGGVLRCFIQMRSKKVFLIDFACSKPPISQMCTKIMTAERVKILGNYSEEMMDYMKMTMDKVGLGDNTYLPEALHKDPPNPCMDLARKESEFVMFGSLDNLFEKTKFVQPKDIGILIVNCSVFHPVPSLSSIIVNRYNLKHNILSYNLTGMGCTAGLLAIRLANQLLQVHENTCALILSTENTTDCIYVGNDESKFISNCTFRVGGAAILLSNRPFDKEFSKYELLHDVHTNGASLDRSYKSIFLEEDEQGLIGVSITKDLLVAATNAIETNLTLLGPLILPLSEKYIFFKNLIRRFLGVGNVKKYVPKFNTAVDHFFPHVGGLPVLNQLQKMLKFCDESMEASKITLRRFGNTSSSSVWYELAYAEAKGRIKKNDRIWQMAFGSGFKCSSLIWRAMRSVDSNDLKNPWNREIDSVDLNLNGIETLNFDYFESPLLSS</sequence>
<dbReference type="InterPro" id="IPR016039">
    <property type="entry name" value="Thiolase-like"/>
</dbReference>
<keyword evidence="11" id="KW-1185">Reference proteome</keyword>
<evidence type="ECO:0000259" key="8">
    <source>
        <dbReference type="Pfam" id="PF08392"/>
    </source>
</evidence>
<keyword evidence="7" id="KW-1133">Transmembrane helix</keyword>
<comment type="catalytic activity">
    <reaction evidence="5">
        <text>a very-long-chain acyl-CoA + malonyl-CoA + H(+) = a very-long-chain 3-oxoacyl-CoA + CO2 + CoA</text>
        <dbReference type="Rhea" id="RHEA:32727"/>
        <dbReference type="ChEBI" id="CHEBI:15378"/>
        <dbReference type="ChEBI" id="CHEBI:16526"/>
        <dbReference type="ChEBI" id="CHEBI:57287"/>
        <dbReference type="ChEBI" id="CHEBI:57384"/>
        <dbReference type="ChEBI" id="CHEBI:90725"/>
        <dbReference type="ChEBI" id="CHEBI:90736"/>
        <dbReference type="EC" id="2.3.1.199"/>
    </reaction>
</comment>
<dbReference type="OMA" id="HESTYAL"/>
<evidence type="ECO:0000256" key="6">
    <source>
        <dbReference type="PIRNR" id="PIRNR036417"/>
    </source>
</evidence>
<dbReference type="GO" id="GO:0006633">
    <property type="term" value="P:fatty acid biosynthetic process"/>
    <property type="evidence" value="ECO:0007669"/>
    <property type="project" value="UniProtKB-UniPathway"/>
</dbReference>
<evidence type="ECO:0000256" key="7">
    <source>
        <dbReference type="SAM" id="Phobius"/>
    </source>
</evidence>
<evidence type="ECO:0000259" key="9">
    <source>
        <dbReference type="Pfam" id="PF08541"/>
    </source>
</evidence>
<proteinExistence type="inferred from homology"/>
<comment type="pathway">
    <text evidence="1 6">Lipid metabolism; fatty acid biosynthesis.</text>
</comment>
<evidence type="ECO:0000313" key="10">
    <source>
        <dbReference type="EMBL" id="OIT08157.1"/>
    </source>
</evidence>
<dbReference type="EC" id="2.3.1.-" evidence="6"/>
<gene>
    <name evidence="10" type="primary">KCS11_0</name>
    <name evidence="10" type="ORF">A4A49_39246</name>
</gene>
<evidence type="ECO:0000256" key="1">
    <source>
        <dbReference type="ARBA" id="ARBA00005194"/>
    </source>
</evidence>
<dbReference type="UniPathway" id="UPA00094"/>
<evidence type="ECO:0000256" key="3">
    <source>
        <dbReference type="ARBA" id="ARBA00022679"/>
    </source>
</evidence>
<evidence type="ECO:0000256" key="2">
    <source>
        <dbReference type="ARBA" id="ARBA00005531"/>
    </source>
</evidence>
<name>A0A1J6ISH2_NICAT</name>
<feature type="domain" description="FAE" evidence="8">
    <location>
        <begin position="26"/>
        <end position="312"/>
    </location>
</feature>
<dbReference type="STRING" id="49451.A0A1J6ISH2"/>
<keyword evidence="7" id="KW-0812">Transmembrane</keyword>
<protein>
    <recommendedName>
        <fullName evidence="6">3-ketoacyl-CoA synthase</fullName>
        <ecNumber evidence="6">2.3.1.-</ecNumber>
    </recommendedName>
</protein>
<dbReference type="GO" id="GO:0009922">
    <property type="term" value="F:fatty acid elongase activity"/>
    <property type="evidence" value="ECO:0007669"/>
    <property type="project" value="UniProtKB-EC"/>
</dbReference>
<dbReference type="KEGG" id="nau:109241148"/>
<dbReference type="PANTHER" id="PTHR31561">
    <property type="entry name" value="3-KETOACYL-COA SYNTHASE"/>
    <property type="match status" value="1"/>
</dbReference>
<dbReference type="Pfam" id="PF08541">
    <property type="entry name" value="ACP_syn_III_C"/>
    <property type="match status" value="1"/>
</dbReference>
<dbReference type="OrthoDB" id="1212412at2759"/>
<dbReference type="Gramene" id="OIT08157">
    <property type="protein sequence ID" value="OIT08157"/>
    <property type="gene ID" value="A4A49_39246"/>
</dbReference>
<dbReference type="PIRSF" id="PIRSF036417">
    <property type="entry name" value="3-ktacl-CoA_syn"/>
    <property type="match status" value="1"/>
</dbReference>
<dbReference type="SUPFAM" id="SSF53901">
    <property type="entry name" value="Thiolase-like"/>
    <property type="match status" value="2"/>
</dbReference>
<dbReference type="InterPro" id="IPR013601">
    <property type="entry name" value="FAE1_typ3_polyketide_synth"/>
</dbReference>
<dbReference type="AlphaFoldDB" id="A0A1J6ISH2"/>
<comment type="similarity">
    <text evidence="2 6">Belongs to the thiolase-like superfamily. Chalcone/stilbene synthases family.</text>
</comment>
<feature type="domain" description="Beta-ketoacyl-[acyl-carrier-protein] synthase III C-terminal" evidence="9">
    <location>
        <begin position="329"/>
        <end position="411"/>
    </location>
</feature>
<comment type="caution">
    <text evidence="10">The sequence shown here is derived from an EMBL/GenBank/DDBJ whole genome shotgun (WGS) entry which is preliminary data.</text>
</comment>
<dbReference type="Proteomes" id="UP000187609">
    <property type="component" value="Unassembled WGS sequence"/>
</dbReference>
<keyword evidence="7" id="KW-0472">Membrane</keyword>
<organism evidence="10 11">
    <name type="scientific">Nicotiana attenuata</name>
    <name type="common">Coyote tobacco</name>
    <dbReference type="NCBI Taxonomy" id="49451"/>
    <lineage>
        <taxon>Eukaryota</taxon>
        <taxon>Viridiplantae</taxon>
        <taxon>Streptophyta</taxon>
        <taxon>Embryophyta</taxon>
        <taxon>Tracheophyta</taxon>
        <taxon>Spermatophyta</taxon>
        <taxon>Magnoliopsida</taxon>
        <taxon>eudicotyledons</taxon>
        <taxon>Gunneridae</taxon>
        <taxon>Pentapetalae</taxon>
        <taxon>asterids</taxon>
        <taxon>lamiids</taxon>
        <taxon>Solanales</taxon>
        <taxon>Solanaceae</taxon>
        <taxon>Nicotianoideae</taxon>
        <taxon>Nicotianeae</taxon>
        <taxon>Nicotiana</taxon>
    </lineage>
</organism>
<dbReference type="Gene3D" id="3.40.47.10">
    <property type="match status" value="1"/>
</dbReference>
<dbReference type="GeneID" id="109241148"/>
<dbReference type="InterPro" id="IPR013747">
    <property type="entry name" value="ACP_syn_III_C"/>
</dbReference>